<keyword evidence="3" id="KW-1185">Reference proteome</keyword>
<feature type="compositionally biased region" description="Pro residues" evidence="1">
    <location>
        <begin position="82"/>
        <end position="97"/>
    </location>
</feature>
<accession>A0A835Y6H0</accession>
<feature type="compositionally biased region" description="Basic and acidic residues" evidence="1">
    <location>
        <begin position="134"/>
        <end position="157"/>
    </location>
</feature>
<evidence type="ECO:0000313" key="2">
    <source>
        <dbReference type="EMBL" id="KAG2491899.1"/>
    </source>
</evidence>
<evidence type="ECO:0000313" key="3">
    <source>
        <dbReference type="Proteomes" id="UP000612055"/>
    </source>
</evidence>
<sequence>MTRTGESLLYPAAAASLLVASLITAYVVLCSPLGAACFGCRGFAHAMDIATQQQAVSLQSARGTQPASHNHTTAAELEEEAPAPPDLPALPPLPSPALFPSDSASTPTSPTASPSLEATSTTKPQPHRLQIVGNDREDGKDREEGEEGHKGRDREDLSPAAWAALEAALLRPLLSGAAAAADSDDAEVRAQLQRRRQRRRTHLRRRLV</sequence>
<dbReference type="EMBL" id="JAEHOE010000049">
    <property type="protein sequence ID" value="KAG2491899.1"/>
    <property type="molecule type" value="Genomic_DNA"/>
</dbReference>
<comment type="caution">
    <text evidence="2">The sequence shown here is derived from an EMBL/GenBank/DDBJ whole genome shotgun (WGS) entry which is preliminary data.</text>
</comment>
<dbReference type="AlphaFoldDB" id="A0A835Y6H0"/>
<feature type="compositionally biased region" description="Low complexity" evidence="1">
    <location>
        <begin position="98"/>
        <end position="122"/>
    </location>
</feature>
<feature type="compositionally biased region" description="Polar residues" evidence="1">
    <location>
        <begin position="58"/>
        <end position="73"/>
    </location>
</feature>
<feature type="compositionally biased region" description="Basic residues" evidence="1">
    <location>
        <begin position="192"/>
        <end position="208"/>
    </location>
</feature>
<gene>
    <name evidence="2" type="ORF">HYH03_009851</name>
</gene>
<proteinExistence type="predicted"/>
<dbReference type="Proteomes" id="UP000612055">
    <property type="component" value="Unassembled WGS sequence"/>
</dbReference>
<name>A0A835Y6H0_9CHLO</name>
<protein>
    <submittedName>
        <fullName evidence="2">Uncharacterized protein</fullName>
    </submittedName>
</protein>
<evidence type="ECO:0000256" key="1">
    <source>
        <dbReference type="SAM" id="MobiDB-lite"/>
    </source>
</evidence>
<feature type="region of interest" description="Disordered" evidence="1">
    <location>
        <begin position="58"/>
        <end position="159"/>
    </location>
</feature>
<organism evidence="2 3">
    <name type="scientific">Edaphochlamys debaryana</name>
    <dbReference type="NCBI Taxonomy" id="47281"/>
    <lineage>
        <taxon>Eukaryota</taxon>
        <taxon>Viridiplantae</taxon>
        <taxon>Chlorophyta</taxon>
        <taxon>core chlorophytes</taxon>
        <taxon>Chlorophyceae</taxon>
        <taxon>CS clade</taxon>
        <taxon>Chlamydomonadales</taxon>
        <taxon>Chlamydomonadales incertae sedis</taxon>
        <taxon>Edaphochlamys</taxon>
    </lineage>
</organism>
<reference evidence="2" key="1">
    <citation type="journal article" date="2020" name="bioRxiv">
        <title>Comparative genomics of Chlamydomonas.</title>
        <authorList>
            <person name="Craig R.J."/>
            <person name="Hasan A.R."/>
            <person name="Ness R.W."/>
            <person name="Keightley P.D."/>
        </authorList>
    </citation>
    <scope>NUCLEOTIDE SEQUENCE</scope>
    <source>
        <strain evidence="2">CCAP 11/70</strain>
    </source>
</reference>
<feature type="region of interest" description="Disordered" evidence="1">
    <location>
        <begin position="178"/>
        <end position="208"/>
    </location>
</feature>